<dbReference type="GeneID" id="65324628"/>
<evidence type="ECO:0000256" key="5">
    <source>
        <dbReference type="ARBA" id="ARBA00022989"/>
    </source>
</evidence>
<dbReference type="PANTHER" id="PTHR11432:SF3">
    <property type="entry name" value="NADH-UBIQUINONE OXIDOREDUCTASE CHAIN 1"/>
    <property type="match status" value="1"/>
</dbReference>
<protein>
    <recommendedName>
        <fullName evidence="3 8">NADH-ubiquinone oxidoreductase chain 1</fullName>
        <ecNumber evidence="8">7.1.1.2</ecNumber>
    </recommendedName>
</protein>
<feature type="transmembrane region" description="Helical" evidence="9">
    <location>
        <begin position="250"/>
        <end position="270"/>
    </location>
</feature>
<dbReference type="RefSeq" id="YP_010121798.1">
    <property type="nucleotide sequence ID" value="NC_056193.1"/>
</dbReference>
<keyword evidence="4 7" id="KW-0812">Transmembrane</keyword>
<keyword evidence="6 9" id="KW-0472">Membrane</keyword>
<evidence type="ECO:0000256" key="9">
    <source>
        <dbReference type="SAM" id="Phobius"/>
    </source>
</evidence>
<dbReference type="CTD" id="4535"/>
<dbReference type="InterPro" id="IPR018086">
    <property type="entry name" value="NADH_UbQ_OxRdtase_su1_CS"/>
</dbReference>
<feature type="transmembrane region" description="Helical" evidence="9">
    <location>
        <begin position="282"/>
        <end position="301"/>
    </location>
</feature>
<reference evidence="11" key="2">
    <citation type="journal article" date="2021" name="Mitochondrial DNA Part B Resour">
        <title>The complete mitogenome of Callista chinensis (Bivalvia: Veneridae).</title>
        <authorList>
            <person name="Li B."/>
            <person name="Luo S."/>
        </authorList>
    </citation>
    <scope>NUCLEOTIDE SEQUENCE</scope>
</reference>
<dbReference type="PANTHER" id="PTHR11432">
    <property type="entry name" value="NADH DEHYDROGENASE SUBUNIT 1"/>
    <property type="match status" value="1"/>
</dbReference>
<evidence type="ECO:0000256" key="3">
    <source>
        <dbReference type="ARBA" id="ARBA00021009"/>
    </source>
</evidence>
<organism evidence="10">
    <name type="scientific">Callista chinensis</name>
    <dbReference type="NCBI Taxonomy" id="990943"/>
    <lineage>
        <taxon>Eukaryota</taxon>
        <taxon>Metazoa</taxon>
        <taxon>Spiralia</taxon>
        <taxon>Lophotrochozoa</taxon>
        <taxon>Mollusca</taxon>
        <taxon>Bivalvia</taxon>
        <taxon>Autobranchia</taxon>
        <taxon>Heteroconchia</taxon>
        <taxon>Euheterodonta</taxon>
        <taxon>Imparidentia</taxon>
        <taxon>Neoheterodontei</taxon>
        <taxon>Venerida</taxon>
        <taxon>Veneroidea</taxon>
        <taxon>Veneridae</taxon>
        <taxon>Callista</taxon>
    </lineage>
</organism>
<dbReference type="GO" id="GO:0008137">
    <property type="term" value="F:NADH dehydrogenase (ubiquinone) activity"/>
    <property type="evidence" value="ECO:0007669"/>
    <property type="project" value="UniProtKB-EC"/>
</dbReference>
<dbReference type="GO" id="GO:0005743">
    <property type="term" value="C:mitochondrial inner membrane"/>
    <property type="evidence" value="ECO:0007669"/>
    <property type="project" value="UniProtKB-SubCell"/>
</dbReference>
<evidence type="ECO:0000256" key="6">
    <source>
        <dbReference type="ARBA" id="ARBA00023136"/>
    </source>
</evidence>
<proteinExistence type="inferred from homology"/>
<comment type="subcellular location">
    <subcellularLocation>
        <location evidence="1">Membrane</location>
        <topology evidence="1">Multi-pass membrane protein</topology>
    </subcellularLocation>
    <subcellularLocation>
        <location evidence="7">Mitochondrion inner membrane</location>
        <topology evidence="7">Multi-pass membrane protein</topology>
    </subcellularLocation>
</comment>
<keyword evidence="8" id="KW-0830">Ubiquinone</keyword>
<feature type="transmembrane region" description="Helical" evidence="9">
    <location>
        <begin position="67"/>
        <end position="86"/>
    </location>
</feature>
<dbReference type="InterPro" id="IPR001694">
    <property type="entry name" value="NADH_UbQ_OxRdtase_su1/FPO"/>
</dbReference>
<dbReference type="HAMAP" id="MF_01350">
    <property type="entry name" value="NDH1_NuoH"/>
    <property type="match status" value="1"/>
</dbReference>
<name>A0A889QIP9_9BIVA</name>
<feature type="transmembrane region" description="Helical" evidence="9">
    <location>
        <begin position="98"/>
        <end position="120"/>
    </location>
</feature>
<evidence type="ECO:0000256" key="7">
    <source>
        <dbReference type="RuleBase" id="RU000471"/>
    </source>
</evidence>
<evidence type="ECO:0000256" key="2">
    <source>
        <dbReference type="ARBA" id="ARBA00010535"/>
    </source>
</evidence>
<keyword evidence="7" id="KW-0520">NAD</keyword>
<sequence length="305" mass="35016">MSQFMVSIFMMVCVAYYIVIERKGLGMVQRRHGPNKVSFKGFLQPIADGVKLFTKEIIVPSAAGKSMFFLGPFVCFFCAYSLWVLYPNSIPVVRFEFGLLFFLCVSSFSVYGVFLVGWICDSRYAFLGAMRAVAQTVSYEIFLSTLLFCPLILVQSFDLIQLRQFSFVVLLIGQEVLILWLISVLAETHRAPFDFVEGESELVSGYSVEYGGVGFALLALGEYSNMMFMSMITACLYFSFVVPVCWWGDFIFAFLFVLISYFLIWVRGTLPRYRYDLLMKVCWEIFLPVSLCIFIIFMGFWELIL</sequence>
<keyword evidence="8 10" id="KW-0496">Mitochondrion</keyword>
<comment type="similarity">
    <text evidence="2 7">Belongs to the complex I subunit 1 family.</text>
</comment>
<accession>A0A889QIP9</accession>
<gene>
    <name evidence="10" type="primary">ND1</name>
    <name evidence="11" type="synonym">nad1</name>
</gene>
<evidence type="ECO:0000256" key="1">
    <source>
        <dbReference type="ARBA" id="ARBA00004141"/>
    </source>
</evidence>
<reference evidence="10" key="1">
    <citation type="submission" date="2020-07" db="EMBL/GenBank/DDBJ databases">
        <title>The complete mitogenome of Callista chinensis (Bivalvia:Veneridae).</title>
        <authorList>
            <person name="Li B."/>
            <person name="Luo S."/>
        </authorList>
    </citation>
    <scope>NUCLEOTIDE SEQUENCE</scope>
</reference>
<keyword evidence="5 9" id="KW-1133">Transmembrane helix</keyword>
<dbReference type="EC" id="7.1.1.2" evidence="8"/>
<feature type="transmembrane region" description="Helical" evidence="9">
    <location>
        <begin position="132"/>
        <end position="153"/>
    </location>
</feature>
<evidence type="ECO:0000256" key="8">
    <source>
        <dbReference type="RuleBase" id="RU000473"/>
    </source>
</evidence>
<feature type="transmembrane region" description="Helical" evidence="9">
    <location>
        <begin position="6"/>
        <end position="22"/>
    </location>
</feature>
<dbReference type="Pfam" id="PF00146">
    <property type="entry name" value="NADHdh"/>
    <property type="match status" value="1"/>
</dbReference>
<feature type="transmembrane region" description="Helical" evidence="9">
    <location>
        <begin position="165"/>
        <end position="186"/>
    </location>
</feature>
<dbReference type="EMBL" id="MT742541">
    <property type="protein sequence ID" value="QRE83918.1"/>
    <property type="molecule type" value="Genomic_DNA"/>
</dbReference>
<dbReference type="PROSITE" id="PS00667">
    <property type="entry name" value="COMPLEX1_ND1_1"/>
    <property type="match status" value="1"/>
</dbReference>
<comment type="catalytic activity">
    <reaction evidence="8">
        <text>a ubiquinone + NADH + 5 H(+)(in) = a ubiquinol + NAD(+) + 4 H(+)(out)</text>
        <dbReference type="Rhea" id="RHEA:29091"/>
        <dbReference type="Rhea" id="RHEA-COMP:9565"/>
        <dbReference type="Rhea" id="RHEA-COMP:9566"/>
        <dbReference type="ChEBI" id="CHEBI:15378"/>
        <dbReference type="ChEBI" id="CHEBI:16389"/>
        <dbReference type="ChEBI" id="CHEBI:17976"/>
        <dbReference type="ChEBI" id="CHEBI:57540"/>
        <dbReference type="ChEBI" id="CHEBI:57945"/>
        <dbReference type="EC" id="7.1.1.2"/>
    </reaction>
</comment>
<dbReference type="EMBL" id="MW118678">
    <property type="protein sequence ID" value="QWM94237.1"/>
    <property type="molecule type" value="Genomic_DNA"/>
</dbReference>
<evidence type="ECO:0000313" key="10">
    <source>
        <dbReference type="EMBL" id="QRE83918.1"/>
    </source>
</evidence>
<dbReference type="AlphaFoldDB" id="A0A889QIP9"/>
<dbReference type="GO" id="GO:0009060">
    <property type="term" value="P:aerobic respiration"/>
    <property type="evidence" value="ECO:0007669"/>
    <property type="project" value="TreeGrafter"/>
</dbReference>
<geneLocation type="mitochondrion" evidence="10"/>
<evidence type="ECO:0000256" key="4">
    <source>
        <dbReference type="ARBA" id="ARBA00022692"/>
    </source>
</evidence>
<dbReference type="GO" id="GO:0003954">
    <property type="term" value="F:NADH dehydrogenase activity"/>
    <property type="evidence" value="ECO:0007669"/>
    <property type="project" value="TreeGrafter"/>
</dbReference>
<evidence type="ECO:0000313" key="11">
    <source>
        <dbReference type="EMBL" id="QWM94237.1"/>
    </source>
</evidence>
<dbReference type="PROSITE" id="PS00668">
    <property type="entry name" value="COMPLEX1_ND1_2"/>
    <property type="match status" value="1"/>
</dbReference>